<dbReference type="Gramene" id="Pp3c19_19120V3.2">
    <property type="protein sequence ID" value="Pp3c19_19120V3.2"/>
    <property type="gene ID" value="Pp3c19_19120"/>
</dbReference>
<evidence type="ECO:0000256" key="3">
    <source>
        <dbReference type="SAM" id="MobiDB-lite"/>
    </source>
</evidence>
<dbReference type="AlphaFoldDB" id="A0A2K1IYZ2"/>
<dbReference type="PANTHER" id="PTHR13774">
    <property type="entry name" value="PHENAZINE BIOSYNTHESIS PROTEIN"/>
    <property type="match status" value="1"/>
</dbReference>
<dbReference type="RefSeq" id="XP_024403456.1">
    <property type="nucleotide sequence ID" value="XM_024547688.2"/>
</dbReference>
<sequence length="442" mass="48393">MAACLCTKLSFNPCLSSSSSTVRGTKALPLAANSQQECVSFTVNATPRRAGSDRRRGLVMSSLESTSPVEESEEVALRIREQMMLEKVAQKYHLEARVDVEELFDEVDYAQINAFADRPFSGNPAAVCYLPYPRSDKWMQVVAREFNLAETAFLVKRINPPSDDKKPKKRKGLVQVDESGKKLKAVKSFTPAPADNEFDLRWFTPMTEVDLCGHATLASAHLLFSSGIVDGNTVVFHTKSGILKANKVSGYQEFDGPPPDERDPKPAKRRQPSDKGVVELDFPSSPPTACSDSSLLSEALGGVEIRWVGRSDVGDYLVELQSSEDVENLNPNFEKMVDFPGRGGVIVTALAAANTEYDFISRFFCPKMGINEDPATGSAHCALGPYWSSKLKKTELNAYQASERGAKFLVRVDEEAGRCYLQGGAFLVMAGTLLGGSLQYSK</sequence>
<reference evidence="5" key="3">
    <citation type="submission" date="2020-12" db="UniProtKB">
        <authorList>
            <consortium name="EnsemblPlants"/>
        </authorList>
    </citation>
    <scope>IDENTIFICATION</scope>
</reference>
<dbReference type="KEGG" id="ppp:112295761"/>
<dbReference type="Proteomes" id="UP000006727">
    <property type="component" value="Chromosome 19"/>
</dbReference>
<proteinExistence type="inferred from homology"/>
<dbReference type="SUPFAM" id="SSF54506">
    <property type="entry name" value="Diaminopimelate epimerase-like"/>
    <property type="match status" value="1"/>
</dbReference>
<dbReference type="FunCoup" id="A0A2K1IYZ2">
    <property type="interactions" value="938"/>
</dbReference>
<keyword evidence="6" id="KW-1185">Reference proteome</keyword>
<comment type="similarity">
    <text evidence="1">Belongs to the PhzF family.</text>
</comment>
<reference evidence="4 6" key="2">
    <citation type="journal article" date="2018" name="Plant J.">
        <title>The Physcomitrella patens chromosome-scale assembly reveals moss genome structure and evolution.</title>
        <authorList>
            <person name="Lang D."/>
            <person name="Ullrich K.K."/>
            <person name="Murat F."/>
            <person name="Fuchs J."/>
            <person name="Jenkins J."/>
            <person name="Haas F.B."/>
            <person name="Piednoel M."/>
            <person name="Gundlach H."/>
            <person name="Van Bel M."/>
            <person name="Meyberg R."/>
            <person name="Vives C."/>
            <person name="Morata J."/>
            <person name="Symeonidi A."/>
            <person name="Hiss M."/>
            <person name="Muchero W."/>
            <person name="Kamisugi Y."/>
            <person name="Saleh O."/>
            <person name="Blanc G."/>
            <person name="Decker E.L."/>
            <person name="van Gessel N."/>
            <person name="Grimwood J."/>
            <person name="Hayes R.D."/>
            <person name="Graham S.W."/>
            <person name="Gunter L.E."/>
            <person name="McDaniel S.F."/>
            <person name="Hoernstein S.N.W."/>
            <person name="Larsson A."/>
            <person name="Li F.W."/>
            <person name="Perroud P.F."/>
            <person name="Phillips J."/>
            <person name="Ranjan P."/>
            <person name="Rokshar D.S."/>
            <person name="Rothfels C.J."/>
            <person name="Schneider L."/>
            <person name="Shu S."/>
            <person name="Stevenson D.W."/>
            <person name="Thummler F."/>
            <person name="Tillich M."/>
            <person name="Villarreal Aguilar J.C."/>
            <person name="Widiez T."/>
            <person name="Wong G.K."/>
            <person name="Wymore A."/>
            <person name="Zhang Y."/>
            <person name="Zimmer A.D."/>
            <person name="Quatrano R.S."/>
            <person name="Mayer K.F.X."/>
            <person name="Goodstein D."/>
            <person name="Casacuberta J.M."/>
            <person name="Vandepoele K."/>
            <person name="Reski R."/>
            <person name="Cuming A.C."/>
            <person name="Tuskan G.A."/>
            <person name="Maumus F."/>
            <person name="Salse J."/>
            <person name="Schmutz J."/>
            <person name="Rensing S.A."/>
        </authorList>
    </citation>
    <scope>NUCLEOTIDE SEQUENCE [LARGE SCALE GENOMIC DNA]</scope>
    <source>
        <strain evidence="5 6">cv. Gransden 2004</strain>
    </source>
</reference>
<dbReference type="Gene3D" id="3.10.310.10">
    <property type="entry name" value="Diaminopimelate Epimerase, Chain A, domain 1"/>
    <property type="match status" value="2"/>
</dbReference>
<dbReference type="GO" id="GO:0016853">
    <property type="term" value="F:isomerase activity"/>
    <property type="evidence" value="ECO:0000318"/>
    <property type="project" value="GO_Central"/>
</dbReference>
<dbReference type="EnsemblPlants" id="Pp3c19_19120V3.2">
    <property type="protein sequence ID" value="Pp3c19_19120V3.2"/>
    <property type="gene ID" value="Pp3c19_19120"/>
</dbReference>
<dbReference type="GeneID" id="112295761"/>
<reference evidence="4 6" key="1">
    <citation type="journal article" date="2008" name="Science">
        <title>The Physcomitrella genome reveals evolutionary insights into the conquest of land by plants.</title>
        <authorList>
            <person name="Rensing S."/>
            <person name="Lang D."/>
            <person name="Zimmer A."/>
            <person name="Terry A."/>
            <person name="Salamov A."/>
            <person name="Shapiro H."/>
            <person name="Nishiyama T."/>
            <person name="Perroud P.-F."/>
            <person name="Lindquist E."/>
            <person name="Kamisugi Y."/>
            <person name="Tanahashi T."/>
            <person name="Sakakibara K."/>
            <person name="Fujita T."/>
            <person name="Oishi K."/>
            <person name="Shin-I T."/>
            <person name="Kuroki Y."/>
            <person name="Toyoda A."/>
            <person name="Suzuki Y."/>
            <person name="Hashimoto A."/>
            <person name="Yamaguchi K."/>
            <person name="Sugano A."/>
            <person name="Kohara Y."/>
            <person name="Fujiyama A."/>
            <person name="Anterola A."/>
            <person name="Aoki S."/>
            <person name="Ashton N."/>
            <person name="Barbazuk W.B."/>
            <person name="Barker E."/>
            <person name="Bennetzen J."/>
            <person name="Bezanilla M."/>
            <person name="Blankenship R."/>
            <person name="Cho S.H."/>
            <person name="Dutcher S."/>
            <person name="Estelle M."/>
            <person name="Fawcett J.A."/>
            <person name="Gundlach H."/>
            <person name="Hanada K."/>
            <person name="Heyl A."/>
            <person name="Hicks K.A."/>
            <person name="Hugh J."/>
            <person name="Lohr M."/>
            <person name="Mayer K."/>
            <person name="Melkozernov A."/>
            <person name="Murata T."/>
            <person name="Nelson D."/>
            <person name="Pils B."/>
            <person name="Prigge M."/>
            <person name="Reiss B."/>
            <person name="Renner T."/>
            <person name="Rombauts S."/>
            <person name="Rushton P."/>
            <person name="Sanderfoot A."/>
            <person name="Schween G."/>
            <person name="Shiu S.-H."/>
            <person name="Stueber K."/>
            <person name="Theodoulou F.L."/>
            <person name="Tu H."/>
            <person name="Van de Peer Y."/>
            <person name="Verrier P.J."/>
            <person name="Waters E."/>
            <person name="Wood A."/>
            <person name="Yang L."/>
            <person name="Cove D."/>
            <person name="Cuming A."/>
            <person name="Hasebe M."/>
            <person name="Lucas S."/>
            <person name="Mishler D.B."/>
            <person name="Reski R."/>
            <person name="Grigoriev I."/>
            <person name="Quatrano R.S."/>
            <person name="Boore J.L."/>
        </authorList>
    </citation>
    <scope>NUCLEOTIDE SEQUENCE [LARGE SCALE GENOMIC DNA]</scope>
    <source>
        <strain evidence="5 6">cv. Gransden 2004</strain>
    </source>
</reference>
<dbReference type="Pfam" id="PF02567">
    <property type="entry name" value="PhzC-PhzF"/>
    <property type="match status" value="2"/>
</dbReference>
<dbReference type="EnsemblPlants" id="Pp3c19_19120V3.1">
    <property type="protein sequence ID" value="Pp3c19_19120V3.1"/>
    <property type="gene ID" value="Pp3c19_19120"/>
</dbReference>
<organism evidence="4">
    <name type="scientific">Physcomitrium patens</name>
    <name type="common">Spreading-leaved earth moss</name>
    <name type="synonym">Physcomitrella patens</name>
    <dbReference type="NCBI Taxonomy" id="3218"/>
    <lineage>
        <taxon>Eukaryota</taxon>
        <taxon>Viridiplantae</taxon>
        <taxon>Streptophyta</taxon>
        <taxon>Embryophyta</taxon>
        <taxon>Bryophyta</taxon>
        <taxon>Bryophytina</taxon>
        <taxon>Bryopsida</taxon>
        <taxon>Funariidae</taxon>
        <taxon>Funariales</taxon>
        <taxon>Funariaceae</taxon>
        <taxon>Physcomitrium</taxon>
    </lineage>
</organism>
<dbReference type="STRING" id="3218.A0A2K1IYZ2"/>
<evidence type="ECO:0000313" key="5">
    <source>
        <dbReference type="EnsemblPlants" id="Pp3c19_19120V3.1"/>
    </source>
</evidence>
<gene>
    <name evidence="5" type="primary">LOC112295761</name>
    <name evidence="4" type="ORF">PHYPA_024314</name>
</gene>
<keyword evidence="2" id="KW-0413">Isomerase</keyword>
<dbReference type="Gramene" id="Pp3c19_19120V3.1">
    <property type="protein sequence ID" value="Pp3c19_19120V3.1"/>
    <property type="gene ID" value="Pp3c19_19120"/>
</dbReference>
<feature type="region of interest" description="Disordered" evidence="3">
    <location>
        <begin position="249"/>
        <end position="290"/>
    </location>
</feature>
<name>A0A2K1IYZ2_PHYPA</name>
<evidence type="ECO:0000256" key="2">
    <source>
        <dbReference type="ARBA" id="ARBA00023235"/>
    </source>
</evidence>
<dbReference type="OrthoDB" id="75169at2759"/>
<dbReference type="PaxDb" id="3218-PP1S170_48V6.1"/>
<dbReference type="EMBL" id="ABEU02000019">
    <property type="protein sequence ID" value="PNR34497.1"/>
    <property type="molecule type" value="Genomic_DNA"/>
</dbReference>
<evidence type="ECO:0000313" key="4">
    <source>
        <dbReference type="EMBL" id="PNR34497.1"/>
    </source>
</evidence>
<protein>
    <submittedName>
        <fullName evidence="4 5">Uncharacterized protein</fullName>
    </submittedName>
</protein>
<dbReference type="GO" id="GO:0005737">
    <property type="term" value="C:cytoplasm"/>
    <property type="evidence" value="ECO:0000318"/>
    <property type="project" value="GO_Central"/>
</dbReference>
<evidence type="ECO:0000256" key="1">
    <source>
        <dbReference type="ARBA" id="ARBA00008270"/>
    </source>
</evidence>
<dbReference type="PANTHER" id="PTHR13774:SF17">
    <property type="entry name" value="PHENAZINE BIOSYNTHESIS-LIKE DOMAIN-CONTAINING PROTEIN"/>
    <property type="match status" value="1"/>
</dbReference>
<accession>A0A2K1IYZ2</accession>
<feature type="compositionally biased region" description="Basic and acidic residues" evidence="3">
    <location>
        <begin position="259"/>
        <end position="278"/>
    </location>
</feature>
<dbReference type="OMA" id="ICLSPLN"/>
<dbReference type="InterPro" id="IPR003719">
    <property type="entry name" value="Phenazine_PhzF-like"/>
</dbReference>
<evidence type="ECO:0000313" key="6">
    <source>
        <dbReference type="Proteomes" id="UP000006727"/>
    </source>
</evidence>